<dbReference type="EMBL" id="CP045835">
    <property type="protein sequence ID" value="QGG51290.1"/>
    <property type="molecule type" value="Genomic_DNA"/>
</dbReference>
<reference evidence="2 3" key="1">
    <citation type="submission" date="2019-11" db="EMBL/GenBank/DDBJ databases">
        <title>Whole Genome Sequencing and Comparative Genomic Analyses of Lysinibacillus pakistanensis LZH-9, a Halotolerant Strain with Excellent COD Removal Capability.</title>
        <authorList>
            <person name="Zhou H."/>
        </authorList>
    </citation>
    <scope>NUCLEOTIDE SEQUENCE [LARGE SCALE GENOMIC DNA]</scope>
    <source>
        <strain evidence="2 3">LZH-9</strain>
    </source>
</reference>
<dbReference type="Pfam" id="PF03413">
    <property type="entry name" value="PepSY"/>
    <property type="match status" value="1"/>
</dbReference>
<sequence length="76" mass="8782">MFMVMPSYNQRISPQQAMQIAVQRVPGQIIHYGMDMENGTLVYEIFILTSQNKIYEVEVNAKTGVIRKIEEENDSD</sequence>
<feature type="domain" description="PepSY" evidence="1">
    <location>
        <begin position="11"/>
        <end position="70"/>
    </location>
</feature>
<accession>A0ABX6D920</accession>
<evidence type="ECO:0000313" key="2">
    <source>
        <dbReference type="EMBL" id="QGG51290.1"/>
    </source>
</evidence>
<evidence type="ECO:0000259" key="1">
    <source>
        <dbReference type="Pfam" id="PF03413"/>
    </source>
</evidence>
<proteinExistence type="predicted"/>
<dbReference type="Gene3D" id="3.10.450.40">
    <property type="match status" value="1"/>
</dbReference>
<protein>
    <submittedName>
        <fullName evidence="2">Peptidase M4</fullName>
    </submittedName>
</protein>
<gene>
    <name evidence="2" type="ORF">GDS87_10080</name>
</gene>
<organism evidence="2 3">
    <name type="scientific">Lysinibacillus pakistanensis</name>
    <dbReference type="NCBI Taxonomy" id="759811"/>
    <lineage>
        <taxon>Bacteria</taxon>
        <taxon>Bacillati</taxon>
        <taxon>Bacillota</taxon>
        <taxon>Bacilli</taxon>
        <taxon>Bacillales</taxon>
        <taxon>Bacillaceae</taxon>
        <taxon>Lysinibacillus</taxon>
    </lineage>
</organism>
<keyword evidence="3" id="KW-1185">Reference proteome</keyword>
<name>A0ABX6D920_9BACI</name>
<dbReference type="Proteomes" id="UP000373269">
    <property type="component" value="Chromosome"/>
</dbReference>
<dbReference type="InterPro" id="IPR025711">
    <property type="entry name" value="PepSY"/>
</dbReference>
<evidence type="ECO:0000313" key="3">
    <source>
        <dbReference type="Proteomes" id="UP000373269"/>
    </source>
</evidence>